<dbReference type="Proteomes" id="UP001183648">
    <property type="component" value="Unassembled WGS sequence"/>
</dbReference>
<comment type="caution">
    <text evidence="1">The sequence shown here is derived from an EMBL/GenBank/DDBJ whole genome shotgun (WGS) entry which is preliminary data.</text>
</comment>
<sequence length="39" mass="4144">MTKERALALITRLAKTHGVALGVVALAINAASRRRADEV</sequence>
<organism evidence="1 2">
    <name type="scientific">Nocardioides marmoribigeumensis</name>
    <dbReference type="NCBI Taxonomy" id="433649"/>
    <lineage>
        <taxon>Bacteria</taxon>
        <taxon>Bacillati</taxon>
        <taxon>Actinomycetota</taxon>
        <taxon>Actinomycetes</taxon>
        <taxon>Propionibacteriales</taxon>
        <taxon>Nocardioidaceae</taxon>
        <taxon>Nocardioides</taxon>
    </lineage>
</organism>
<evidence type="ECO:0000313" key="1">
    <source>
        <dbReference type="EMBL" id="MDR7362858.1"/>
    </source>
</evidence>
<protein>
    <recommendedName>
        <fullName evidence="3">ANTAR domain-containing protein</fullName>
    </recommendedName>
</protein>
<accession>A0ABU2BW46</accession>
<proteinExistence type="predicted"/>
<name>A0ABU2BW46_9ACTN</name>
<reference evidence="1 2" key="1">
    <citation type="submission" date="2023-07" db="EMBL/GenBank/DDBJ databases">
        <title>Sequencing the genomes of 1000 actinobacteria strains.</title>
        <authorList>
            <person name="Klenk H.-P."/>
        </authorList>
    </citation>
    <scope>NUCLEOTIDE SEQUENCE [LARGE SCALE GENOMIC DNA]</scope>
    <source>
        <strain evidence="1 2">DSM 19426</strain>
    </source>
</reference>
<keyword evidence="2" id="KW-1185">Reference proteome</keyword>
<evidence type="ECO:0008006" key="3">
    <source>
        <dbReference type="Google" id="ProtNLM"/>
    </source>
</evidence>
<gene>
    <name evidence="1" type="ORF">J2S63_002411</name>
</gene>
<evidence type="ECO:0000313" key="2">
    <source>
        <dbReference type="Proteomes" id="UP001183648"/>
    </source>
</evidence>
<dbReference type="EMBL" id="JAVDYG010000001">
    <property type="protein sequence ID" value="MDR7362858.1"/>
    <property type="molecule type" value="Genomic_DNA"/>
</dbReference>